<reference evidence="1" key="1">
    <citation type="submission" date="2022-02" db="EMBL/GenBank/DDBJ databases">
        <title>Characterization of Tn125 harboring carbapenem-resistant Acinetobacter bereziniae clinical isolates.</title>
        <authorList>
            <person name="Wong N.-K."/>
            <person name="Pan Q."/>
        </authorList>
    </citation>
    <scope>NUCLEOTIDE SEQUENCE</scope>
    <source>
        <strain evidence="1">GD03393</strain>
    </source>
</reference>
<accession>A0A9E7TCF2</accession>
<organism evidence="1 2">
    <name type="scientific">Acinetobacter bereziniae</name>
    <name type="common">Acinetobacter genomosp. 10</name>
    <dbReference type="NCBI Taxonomy" id="106648"/>
    <lineage>
        <taxon>Bacteria</taxon>
        <taxon>Pseudomonadati</taxon>
        <taxon>Pseudomonadota</taxon>
        <taxon>Gammaproteobacteria</taxon>
        <taxon>Moraxellales</taxon>
        <taxon>Moraxellaceae</taxon>
        <taxon>Acinetobacter</taxon>
    </lineage>
</organism>
<gene>
    <name evidence="1" type="ORF">I9054_018460</name>
</gene>
<proteinExistence type="predicted"/>
<sequence>MMIDHLSNFIKKHLKKFNNMNNKDQKKLFFSTDISSNDFILIKHYLFRYILDKYKYNVFPAIKPIKIGINNKA</sequence>
<name>A0A9E7TCF2_ACIBZ</name>
<dbReference type="AlphaFoldDB" id="A0A9E7TCF2"/>
<dbReference type="EMBL" id="CP092085">
    <property type="protein sequence ID" value="UUN97298.1"/>
    <property type="molecule type" value="Genomic_DNA"/>
</dbReference>
<protein>
    <submittedName>
        <fullName evidence="1">Uncharacterized protein</fullName>
    </submittedName>
</protein>
<evidence type="ECO:0000313" key="1">
    <source>
        <dbReference type="EMBL" id="UUN97298.1"/>
    </source>
</evidence>
<dbReference type="Proteomes" id="UP000644140">
    <property type="component" value="Chromosome"/>
</dbReference>
<evidence type="ECO:0000313" key="2">
    <source>
        <dbReference type="Proteomes" id="UP000644140"/>
    </source>
</evidence>
<dbReference type="RefSeq" id="WP_199980745.1">
    <property type="nucleotide sequence ID" value="NZ_CP066121.1"/>
</dbReference>